<sequence>MSNPSVAQHALSLRDVLLEIFLYLTRGEIASNARVCKVWQSLALGEVWRNASIVGLVALLAPLTEKEPDIVVFSHAIHASDWARFDKYAWRVRCICFDATPCKYGDSVFSQIAHARPRLNLLPNLTEIKLCGSHPLSVVTLFGHASVKTLAITSTAIDGLSELDEQSITESSAMLSYLPTQMPNLRNFRVEASGDQSLFFLVGPLTLALRSLSFLEELYLPATLITNDMVISLSLLPYLRCIEMLPSINPAPLDSLPSNGFPSLKIFGARASIAQAALWFFKPGFAKDLTSLSFSSPYMASYSSTESYRDLAAMIASNFKLLVHLSLSPAISPFTLLPFDVLEPILSLSTLQTLRIMNQDTIEVKQDDLVKIFKSLPNLTLLSFQLDPHYLPKISIAALAALSPLAPNLTTLALTFNDGLSDDLDVDTVVPFRKLRMLDVGRSPIVAPVQVASFLSRALPDRCALGFDSKGDSAWEKVQELLPAFTQVRQEERRLTLTSIRPKSA</sequence>
<organism evidence="2 3">
    <name type="scientific">Pleurotus ostreatus (strain PC15)</name>
    <name type="common">Oyster mushroom</name>
    <dbReference type="NCBI Taxonomy" id="1137138"/>
    <lineage>
        <taxon>Eukaryota</taxon>
        <taxon>Fungi</taxon>
        <taxon>Dikarya</taxon>
        <taxon>Basidiomycota</taxon>
        <taxon>Agaricomycotina</taxon>
        <taxon>Agaricomycetes</taxon>
        <taxon>Agaricomycetidae</taxon>
        <taxon>Agaricales</taxon>
        <taxon>Pleurotineae</taxon>
        <taxon>Pleurotaceae</taxon>
        <taxon>Pleurotus</taxon>
    </lineage>
</organism>
<dbReference type="OrthoDB" id="2447803at2759"/>
<dbReference type="InterPro" id="IPR036047">
    <property type="entry name" value="F-box-like_dom_sf"/>
</dbReference>
<name>A0A067P8Y0_PLEO1</name>
<dbReference type="HOGENOM" id="CLU_021164_5_0_1"/>
<dbReference type="InterPro" id="IPR001810">
    <property type="entry name" value="F-box_dom"/>
</dbReference>
<evidence type="ECO:0000313" key="2">
    <source>
        <dbReference type="EMBL" id="KDQ32842.1"/>
    </source>
</evidence>
<feature type="domain" description="F-box" evidence="1">
    <location>
        <begin position="15"/>
        <end position="51"/>
    </location>
</feature>
<evidence type="ECO:0000313" key="3">
    <source>
        <dbReference type="Proteomes" id="UP000027073"/>
    </source>
</evidence>
<gene>
    <name evidence="2" type="ORF">PLEOSDRAFT_1098823</name>
</gene>
<accession>A0A067P8Y0</accession>
<proteinExistence type="predicted"/>
<reference evidence="3" key="1">
    <citation type="journal article" date="2014" name="Proc. Natl. Acad. Sci. U.S.A.">
        <title>Extensive sampling of basidiomycete genomes demonstrates inadequacy of the white-rot/brown-rot paradigm for wood decay fungi.</title>
        <authorList>
            <person name="Riley R."/>
            <person name="Salamov A.A."/>
            <person name="Brown D.W."/>
            <person name="Nagy L.G."/>
            <person name="Floudas D."/>
            <person name="Held B.W."/>
            <person name="Levasseur A."/>
            <person name="Lombard V."/>
            <person name="Morin E."/>
            <person name="Otillar R."/>
            <person name="Lindquist E.A."/>
            <person name="Sun H."/>
            <person name="LaButti K.M."/>
            <person name="Schmutz J."/>
            <person name="Jabbour D."/>
            <person name="Luo H."/>
            <person name="Baker S.E."/>
            <person name="Pisabarro A.G."/>
            <person name="Walton J.D."/>
            <person name="Blanchette R.A."/>
            <person name="Henrissat B."/>
            <person name="Martin F."/>
            <person name="Cullen D."/>
            <person name="Hibbett D.S."/>
            <person name="Grigoriev I.V."/>
        </authorList>
    </citation>
    <scope>NUCLEOTIDE SEQUENCE [LARGE SCALE GENOMIC DNA]</scope>
    <source>
        <strain evidence="3">PC15</strain>
    </source>
</reference>
<dbReference type="VEuPathDB" id="FungiDB:PLEOSDRAFT_1098823"/>
<dbReference type="SUPFAM" id="SSF52047">
    <property type="entry name" value="RNI-like"/>
    <property type="match status" value="1"/>
</dbReference>
<dbReference type="EMBL" id="KL198004">
    <property type="protein sequence ID" value="KDQ32842.1"/>
    <property type="molecule type" value="Genomic_DNA"/>
</dbReference>
<dbReference type="SUPFAM" id="SSF81383">
    <property type="entry name" value="F-box domain"/>
    <property type="match status" value="1"/>
</dbReference>
<dbReference type="STRING" id="1137138.A0A067P8Y0"/>
<dbReference type="Pfam" id="PF12937">
    <property type="entry name" value="F-box-like"/>
    <property type="match status" value="1"/>
</dbReference>
<dbReference type="InParanoid" id="A0A067P8Y0"/>
<dbReference type="InterPro" id="IPR032675">
    <property type="entry name" value="LRR_dom_sf"/>
</dbReference>
<dbReference type="AlphaFoldDB" id="A0A067P8Y0"/>
<evidence type="ECO:0000259" key="1">
    <source>
        <dbReference type="Pfam" id="PF12937"/>
    </source>
</evidence>
<dbReference type="Proteomes" id="UP000027073">
    <property type="component" value="Unassembled WGS sequence"/>
</dbReference>
<protein>
    <recommendedName>
        <fullName evidence="1">F-box domain-containing protein</fullName>
    </recommendedName>
</protein>
<dbReference type="Gene3D" id="3.80.10.10">
    <property type="entry name" value="Ribonuclease Inhibitor"/>
    <property type="match status" value="2"/>
</dbReference>